<dbReference type="OrthoDB" id="147738at2157"/>
<keyword evidence="1" id="KW-0175">Coiled coil</keyword>
<sequence length="149" mass="16954">MDETERILLKEKPCQALLAILELDHAYASLISKKIDSTFAHTLRILSQLEQAGLVYTRTEGRVKYVELTGPGRRAAEALRMLRDAIEDAAEVKKRIKRIHELVDAAERAQGDRELLAGPLRRDLALLRSITDSREIEHLESRIRGMISR</sequence>
<dbReference type="SUPFAM" id="SSF46785">
    <property type="entry name" value="Winged helix' DNA-binding domain"/>
    <property type="match status" value="1"/>
</dbReference>
<dbReference type="STRING" id="349307.Mthe_0115"/>
<dbReference type="EMBL" id="CP000477">
    <property type="protein sequence ID" value="ABK13915.1"/>
    <property type="molecule type" value="Genomic_DNA"/>
</dbReference>
<accession>A0B5E1</accession>
<gene>
    <name evidence="2" type="ordered locus">Mthe_0115</name>
</gene>
<dbReference type="Proteomes" id="UP000000674">
    <property type="component" value="Chromosome"/>
</dbReference>
<organism evidence="2 3">
    <name type="scientific">Methanothrix thermoacetophila (strain DSM 6194 / JCM 14653 / NBRC 101360 / PT)</name>
    <name type="common">Methanosaeta thermophila</name>
    <dbReference type="NCBI Taxonomy" id="349307"/>
    <lineage>
        <taxon>Archaea</taxon>
        <taxon>Methanobacteriati</taxon>
        <taxon>Methanobacteriota</taxon>
        <taxon>Stenosarchaea group</taxon>
        <taxon>Methanomicrobia</taxon>
        <taxon>Methanotrichales</taxon>
        <taxon>Methanotrichaceae</taxon>
        <taxon>Methanothrix</taxon>
    </lineage>
</organism>
<keyword evidence="3" id="KW-1185">Reference proteome</keyword>
<evidence type="ECO:0000313" key="3">
    <source>
        <dbReference type="Proteomes" id="UP000000674"/>
    </source>
</evidence>
<evidence type="ECO:0000256" key="1">
    <source>
        <dbReference type="SAM" id="Coils"/>
    </source>
</evidence>
<dbReference type="InterPro" id="IPR036388">
    <property type="entry name" value="WH-like_DNA-bd_sf"/>
</dbReference>
<dbReference type="AlphaFoldDB" id="A0B5E1"/>
<dbReference type="HOGENOM" id="CLU_142652_0_0_2"/>
<feature type="coiled-coil region" evidence="1">
    <location>
        <begin position="75"/>
        <end position="109"/>
    </location>
</feature>
<reference evidence="2 3" key="1">
    <citation type="submission" date="2006-10" db="EMBL/GenBank/DDBJ databases">
        <title>Complete sequence of Methanosaeta thermophila PT.</title>
        <authorList>
            <consortium name="US DOE Joint Genome Institute"/>
            <person name="Copeland A."/>
            <person name="Lucas S."/>
            <person name="Lapidus A."/>
            <person name="Barry K."/>
            <person name="Detter J.C."/>
            <person name="Glavina del Rio T."/>
            <person name="Hammon N."/>
            <person name="Israni S."/>
            <person name="Pitluck S."/>
            <person name="Chain P."/>
            <person name="Malfatti S."/>
            <person name="Shin M."/>
            <person name="Vergez L."/>
            <person name="Schmutz J."/>
            <person name="Larimer F."/>
            <person name="Land M."/>
            <person name="Hauser L."/>
            <person name="Kyrpides N."/>
            <person name="Kim E."/>
            <person name="Smith K.S."/>
            <person name="Ingram-Smith C."/>
            <person name="Richardson P."/>
        </authorList>
    </citation>
    <scope>NUCLEOTIDE SEQUENCE [LARGE SCALE GENOMIC DNA]</scope>
    <source>
        <strain evidence="3">DSM 6194 / JCM 14653 / NBRC 101360 / PT</strain>
    </source>
</reference>
<evidence type="ECO:0008006" key="4">
    <source>
        <dbReference type="Google" id="ProtNLM"/>
    </source>
</evidence>
<dbReference type="GeneID" id="4462289"/>
<protein>
    <recommendedName>
        <fullName evidence="4">Transcriptional regulator, MarR family</fullName>
    </recommendedName>
</protein>
<proteinExistence type="predicted"/>
<dbReference type="InterPro" id="IPR036390">
    <property type="entry name" value="WH_DNA-bd_sf"/>
</dbReference>
<name>A0B5E1_METTP</name>
<dbReference type="RefSeq" id="WP_011695314.1">
    <property type="nucleotide sequence ID" value="NC_008553.1"/>
</dbReference>
<dbReference type="Gene3D" id="1.10.10.10">
    <property type="entry name" value="Winged helix-like DNA-binding domain superfamily/Winged helix DNA-binding domain"/>
    <property type="match status" value="1"/>
</dbReference>
<dbReference type="KEGG" id="mtp:Mthe_0115"/>
<evidence type="ECO:0000313" key="2">
    <source>
        <dbReference type="EMBL" id="ABK13915.1"/>
    </source>
</evidence>